<reference evidence="2" key="1">
    <citation type="submission" date="2020-12" db="EMBL/GenBank/DDBJ databases">
        <title>Metabolic potential, ecology and presence of endohyphal bacteria is reflected in genomic diversity of Mucoromycotina.</title>
        <authorList>
            <person name="Muszewska A."/>
            <person name="Okrasinska A."/>
            <person name="Steczkiewicz K."/>
            <person name="Drgas O."/>
            <person name="Orlowska M."/>
            <person name="Perlinska-Lenart U."/>
            <person name="Aleksandrzak-Piekarczyk T."/>
            <person name="Szatraj K."/>
            <person name="Zielenkiewicz U."/>
            <person name="Pilsyk S."/>
            <person name="Malc E."/>
            <person name="Mieczkowski P."/>
            <person name="Kruszewska J.S."/>
            <person name="Biernat P."/>
            <person name="Pawlowska J."/>
        </authorList>
    </citation>
    <scope>NUCLEOTIDE SEQUENCE</scope>
    <source>
        <strain evidence="2">WA0000017839</strain>
    </source>
</reference>
<proteinExistence type="predicted"/>
<evidence type="ECO:0000256" key="1">
    <source>
        <dbReference type="SAM" id="MobiDB-lite"/>
    </source>
</evidence>
<name>A0A8H7QI96_9FUNG</name>
<keyword evidence="3" id="KW-1185">Reference proteome</keyword>
<evidence type="ECO:0000313" key="2">
    <source>
        <dbReference type="EMBL" id="KAG2191986.1"/>
    </source>
</evidence>
<dbReference type="AlphaFoldDB" id="A0A8H7QI96"/>
<dbReference type="Proteomes" id="UP000603453">
    <property type="component" value="Unassembled WGS sequence"/>
</dbReference>
<evidence type="ECO:0000313" key="3">
    <source>
        <dbReference type="Proteomes" id="UP000603453"/>
    </source>
</evidence>
<sequence>MAKLPFENYPIITDVTFKAVPKGFYLCSTVIFVPEMKKHIVIFQAIIKKLDADQFAIYFKALFEKFAIKSYNFLGMIMDFSQAQREGFYQAFKSCFPDSGILPTRLLKGCYMHWKQYVQRIISNHSLVPAENSNQFNSLTYKLLKTTVEEVFVETAQSMIREFPNVRRWFQWWLQLTISSMIFNCRTMLSDALCKRSSRTSNAIESYHSALYRLILKRKALNVSLRLILQVCRRDGRLLRNHYKFGLAPSYSKNASKKRKHYIKDPANDGRAPDNNKTIFGSQKKRKVELSDGELQTQRTVDVEVEDTKSSTDGDFDLYFDQIDKNPDVELADESDLQESLVVSEKHNELILGALGGKL</sequence>
<gene>
    <name evidence="2" type="ORF">INT47_000778</name>
</gene>
<evidence type="ECO:0008006" key="4">
    <source>
        <dbReference type="Google" id="ProtNLM"/>
    </source>
</evidence>
<comment type="caution">
    <text evidence="2">The sequence shown here is derived from an EMBL/GenBank/DDBJ whole genome shotgun (WGS) entry which is preliminary data.</text>
</comment>
<feature type="region of interest" description="Disordered" evidence="1">
    <location>
        <begin position="256"/>
        <end position="283"/>
    </location>
</feature>
<dbReference type="EMBL" id="JAEPRD010000330">
    <property type="protein sequence ID" value="KAG2191986.1"/>
    <property type="molecule type" value="Genomic_DNA"/>
</dbReference>
<feature type="compositionally biased region" description="Basic and acidic residues" evidence="1">
    <location>
        <begin position="263"/>
        <end position="274"/>
    </location>
</feature>
<protein>
    <recommendedName>
        <fullName evidence="4">MULE transposase domain-containing protein</fullName>
    </recommendedName>
</protein>
<accession>A0A8H7QI96</accession>
<organism evidence="2 3">
    <name type="scientific">Mucor saturninus</name>
    <dbReference type="NCBI Taxonomy" id="64648"/>
    <lineage>
        <taxon>Eukaryota</taxon>
        <taxon>Fungi</taxon>
        <taxon>Fungi incertae sedis</taxon>
        <taxon>Mucoromycota</taxon>
        <taxon>Mucoromycotina</taxon>
        <taxon>Mucoromycetes</taxon>
        <taxon>Mucorales</taxon>
        <taxon>Mucorineae</taxon>
        <taxon>Mucoraceae</taxon>
        <taxon>Mucor</taxon>
    </lineage>
</organism>
<dbReference type="OrthoDB" id="2255941at2759"/>